<dbReference type="PROSITE" id="PS51186">
    <property type="entry name" value="GNAT"/>
    <property type="match status" value="1"/>
</dbReference>
<dbReference type="GO" id="GO:0006048">
    <property type="term" value="P:UDP-N-acetylglucosamine biosynthetic process"/>
    <property type="evidence" value="ECO:0007669"/>
    <property type="project" value="UniProtKB-UniRule"/>
</dbReference>
<dbReference type="InterPro" id="IPR016181">
    <property type="entry name" value="Acyl_CoA_acyltransferase"/>
</dbReference>
<dbReference type="InterPro" id="IPR039143">
    <property type="entry name" value="GNPNAT1-like"/>
</dbReference>
<evidence type="ECO:0000256" key="5">
    <source>
        <dbReference type="ARBA" id="ARBA00048964"/>
    </source>
</evidence>
<accession>A0A7D9D9P2</accession>
<dbReference type="OrthoDB" id="10039976at2759"/>
<gene>
    <name evidence="7" type="ORF">PACLA_8A012609</name>
</gene>
<dbReference type="AlphaFoldDB" id="A0A7D9D9P2"/>
<dbReference type="FunFam" id="3.40.630.30:FF:000043">
    <property type="entry name" value="Glucosamine 6-phosphate N-acetyltransferase"/>
    <property type="match status" value="1"/>
</dbReference>
<sequence>MAENHITSDECCQFLFDEKLLKSINFDESQKRLDISVSPSKLGENFVMRPLSVGDYDKGYIDLLAQLTKVGDITEEKYQRRFREMKECPNTYYIAVIENTDTRKIVAAASLILEQKFIHEIAMRGRIEEVVVHTEYRGKHFGKVLVESLTLLGGKLGCYKISLDCKEPLIPYYSKFGYKKEDVHYLVNRIYH</sequence>
<evidence type="ECO:0000313" key="7">
    <source>
        <dbReference type="EMBL" id="CAB3980558.1"/>
    </source>
</evidence>
<dbReference type="PANTHER" id="PTHR13355">
    <property type="entry name" value="GLUCOSAMINE 6-PHOSPHATE N-ACETYLTRANSFERASE"/>
    <property type="match status" value="1"/>
</dbReference>
<dbReference type="SUPFAM" id="SSF55729">
    <property type="entry name" value="Acyl-CoA N-acyltransferases (Nat)"/>
    <property type="match status" value="1"/>
</dbReference>
<dbReference type="GO" id="GO:0004343">
    <property type="term" value="F:glucosamine 6-phosphate N-acetyltransferase activity"/>
    <property type="evidence" value="ECO:0007669"/>
    <property type="project" value="UniProtKB-UniRule"/>
</dbReference>
<reference evidence="7" key="1">
    <citation type="submission" date="2020-04" db="EMBL/GenBank/DDBJ databases">
        <authorList>
            <person name="Alioto T."/>
            <person name="Alioto T."/>
            <person name="Gomez Garrido J."/>
        </authorList>
    </citation>
    <scope>NUCLEOTIDE SEQUENCE</scope>
    <source>
        <strain evidence="7">A484AB</strain>
    </source>
</reference>
<evidence type="ECO:0000256" key="4">
    <source>
        <dbReference type="ARBA" id="ARBA00023315"/>
    </source>
</evidence>
<comment type="similarity">
    <text evidence="2 6">Belongs to the acetyltransferase family. GNA1 subfamily.</text>
</comment>
<evidence type="ECO:0000256" key="1">
    <source>
        <dbReference type="ARBA" id="ARBA00004832"/>
    </source>
</evidence>
<keyword evidence="3 6" id="KW-0808">Transferase</keyword>
<evidence type="ECO:0000313" key="8">
    <source>
        <dbReference type="Proteomes" id="UP001152795"/>
    </source>
</evidence>
<organism evidence="7 8">
    <name type="scientific">Paramuricea clavata</name>
    <name type="common">Red gorgonian</name>
    <name type="synonym">Violescent sea-whip</name>
    <dbReference type="NCBI Taxonomy" id="317549"/>
    <lineage>
        <taxon>Eukaryota</taxon>
        <taxon>Metazoa</taxon>
        <taxon>Cnidaria</taxon>
        <taxon>Anthozoa</taxon>
        <taxon>Octocorallia</taxon>
        <taxon>Malacalcyonacea</taxon>
        <taxon>Plexauridae</taxon>
        <taxon>Paramuricea</taxon>
    </lineage>
</organism>
<comment type="catalytic activity">
    <reaction evidence="5 6">
        <text>D-glucosamine 6-phosphate + acetyl-CoA = N-acetyl-D-glucosamine 6-phosphate + CoA + H(+)</text>
        <dbReference type="Rhea" id="RHEA:10292"/>
        <dbReference type="ChEBI" id="CHEBI:15378"/>
        <dbReference type="ChEBI" id="CHEBI:57287"/>
        <dbReference type="ChEBI" id="CHEBI:57288"/>
        <dbReference type="ChEBI" id="CHEBI:57513"/>
        <dbReference type="ChEBI" id="CHEBI:58725"/>
        <dbReference type="EC" id="2.3.1.4"/>
    </reaction>
</comment>
<evidence type="ECO:0000256" key="3">
    <source>
        <dbReference type="ARBA" id="ARBA00022679"/>
    </source>
</evidence>
<name>A0A7D9D9P2_PARCT</name>
<keyword evidence="4 6" id="KW-0012">Acyltransferase</keyword>
<protein>
    <recommendedName>
        <fullName evidence="6">Glucosamine 6-phosphate N-acetyltransferase</fullName>
        <ecNumber evidence="6">2.3.1.4</ecNumber>
    </recommendedName>
</protein>
<dbReference type="Gene3D" id="3.40.630.30">
    <property type="match status" value="1"/>
</dbReference>
<dbReference type="CDD" id="cd04301">
    <property type="entry name" value="NAT_SF"/>
    <property type="match status" value="1"/>
</dbReference>
<evidence type="ECO:0000256" key="6">
    <source>
        <dbReference type="RuleBase" id="RU365086"/>
    </source>
</evidence>
<dbReference type="EC" id="2.3.1.4" evidence="6"/>
<dbReference type="PANTHER" id="PTHR13355:SF11">
    <property type="entry name" value="GLUCOSAMINE 6-PHOSPHATE N-ACETYLTRANSFERASE"/>
    <property type="match status" value="1"/>
</dbReference>
<dbReference type="Pfam" id="PF00583">
    <property type="entry name" value="Acetyltransf_1"/>
    <property type="match status" value="1"/>
</dbReference>
<comment type="pathway">
    <text evidence="1 6">Nucleotide-sugar biosynthesis; UDP-N-acetyl-alpha-D-glucosamine biosynthesis; N-acetyl-alpha-D-glucosamine 1-phosphate from alpha-D-glucosamine 6-phosphate (route I): step 1/2.</text>
</comment>
<keyword evidence="8" id="KW-1185">Reference proteome</keyword>
<comment type="caution">
    <text evidence="7">The sequence shown here is derived from an EMBL/GenBank/DDBJ whole genome shotgun (WGS) entry which is preliminary data.</text>
</comment>
<dbReference type="Proteomes" id="UP001152795">
    <property type="component" value="Unassembled WGS sequence"/>
</dbReference>
<dbReference type="InterPro" id="IPR000182">
    <property type="entry name" value="GNAT_dom"/>
</dbReference>
<evidence type="ECO:0000256" key="2">
    <source>
        <dbReference type="ARBA" id="ARBA00006048"/>
    </source>
</evidence>
<dbReference type="UniPathway" id="UPA00113">
    <property type="reaction ID" value="UER00529"/>
</dbReference>
<dbReference type="EMBL" id="CACRXK020000302">
    <property type="protein sequence ID" value="CAB3980558.1"/>
    <property type="molecule type" value="Genomic_DNA"/>
</dbReference>
<proteinExistence type="inferred from homology"/>